<evidence type="ECO:0000256" key="2">
    <source>
        <dbReference type="ARBA" id="ARBA00022889"/>
    </source>
</evidence>
<feature type="region of interest" description="Disordered" evidence="4">
    <location>
        <begin position="567"/>
        <end position="620"/>
    </location>
</feature>
<feature type="domain" description="Chaplin" evidence="7">
    <location>
        <begin position="88"/>
        <end position="128"/>
    </location>
</feature>
<evidence type="ECO:0000259" key="7">
    <source>
        <dbReference type="PROSITE" id="PS51884"/>
    </source>
</evidence>
<feature type="signal peptide" evidence="6">
    <location>
        <begin position="1"/>
        <end position="28"/>
    </location>
</feature>
<keyword evidence="9" id="KW-1185">Reference proteome</keyword>
<sequence length="679" mass="64617">MRTWAKATSPAALLAVAVMSFGGGTALADTSGDGSVAGGNQVDLPVSIPIDISGNAIAAVGKSEATSQGGAEVVNSGRPGIPNETSGNGSVGGGNQVNAPISVPINACGNAVSLIGKSDAGCKGGATVRNQGKGGAGGNRTSGDGSVLGGNQITAPISAPINACGNAVAIFGDATAGCKGGSAVHNTGVGAGGNRTSGNGSVLGGNQVIAPISAPINICGNSVAAVGRAFSGCAGGSTVTNNGGPGNRYRAHHQAAGSTGNDTDGRFGVGSGNQVIAPISLPIDACGNAVGNAVAGCKGGAEVHNTRRGSGAGGNRTSGTGGVLSGNQAVAPISAPIDVCGNAVAVLGHAFAGCKGGAVVKNGGKGVGGNRTSGAGGVLSGNQVIAPITAPINVCGNAAAVLGASRAHCKGGAGVWPQHGVGGGGNRTSGAGGVLSGNQVVAPISAPINVCGNAAAVLGDAAAGCLGGSNVGRPGFQRPDGFERFARFNSKVSGAKGGTLPITPSLPVLGGVQEAGGKVGGLTQGLGSANDLTKQLPDVTKQLESVGGVTHQLPVVDDAAKTFGLPQLPELPGMPAAPAQPKRTAVSAPVDGKGRSVAPRSSSPLAPATDLVSSTPLGGAVNSTTRALPVPQLGLMSAEQPAGVTGLNSGSLLALLAGAMLAASATLFGATRRFRIGRK</sequence>
<evidence type="ECO:0000313" key="9">
    <source>
        <dbReference type="Proteomes" id="UP000238312"/>
    </source>
</evidence>
<evidence type="ECO:0000256" key="1">
    <source>
        <dbReference type="ARBA" id="ARBA00022512"/>
    </source>
</evidence>
<organism evidence="8 9">
    <name type="scientific">Nonomuraea fuscirosea</name>
    <dbReference type="NCBI Taxonomy" id="1291556"/>
    <lineage>
        <taxon>Bacteria</taxon>
        <taxon>Bacillati</taxon>
        <taxon>Actinomycetota</taxon>
        <taxon>Actinomycetes</taxon>
        <taxon>Streptosporangiales</taxon>
        <taxon>Streptosporangiaceae</taxon>
        <taxon>Nonomuraea</taxon>
    </lineage>
</organism>
<feature type="domain" description="Chaplin" evidence="7">
    <location>
        <begin position="33"/>
        <end position="73"/>
    </location>
</feature>
<accession>A0A2T0MXJ4</accession>
<dbReference type="InterPro" id="IPR005528">
    <property type="entry name" value="ChpA-H"/>
</dbReference>
<keyword evidence="5" id="KW-0812">Transmembrane</keyword>
<keyword evidence="5" id="KW-0472">Membrane</keyword>
<keyword evidence="1" id="KW-0134">Cell wall</keyword>
<keyword evidence="1" id="KW-0964">Secreted</keyword>
<feature type="domain" description="Chaplin" evidence="7">
    <location>
        <begin position="144"/>
        <end position="184"/>
    </location>
</feature>
<feature type="domain" description="Chaplin" evidence="7">
    <location>
        <begin position="320"/>
        <end position="360"/>
    </location>
</feature>
<feature type="compositionally biased region" description="Polar residues" evidence="4">
    <location>
        <begin position="611"/>
        <end position="620"/>
    </location>
</feature>
<dbReference type="Proteomes" id="UP000238312">
    <property type="component" value="Unassembled WGS sequence"/>
</dbReference>
<gene>
    <name evidence="8" type="ORF">B0I32_110265</name>
</gene>
<dbReference type="AlphaFoldDB" id="A0A2T0MXJ4"/>
<proteinExistence type="predicted"/>
<dbReference type="EMBL" id="PVNG01000010">
    <property type="protein sequence ID" value="PRX63812.1"/>
    <property type="molecule type" value="Genomic_DNA"/>
</dbReference>
<feature type="domain" description="Chaplin" evidence="7">
    <location>
        <begin position="375"/>
        <end position="415"/>
    </location>
</feature>
<name>A0A2T0MXJ4_9ACTN</name>
<comment type="caution">
    <text evidence="8">The sequence shown here is derived from an EMBL/GenBank/DDBJ whole genome shotgun (WGS) entry which is preliminary data.</text>
</comment>
<evidence type="ECO:0000256" key="6">
    <source>
        <dbReference type="SAM" id="SignalP"/>
    </source>
</evidence>
<feature type="region of interest" description="Disordered" evidence="4">
    <location>
        <begin position="70"/>
        <end position="90"/>
    </location>
</feature>
<keyword evidence="6" id="KW-0732">Signal</keyword>
<evidence type="ECO:0000256" key="3">
    <source>
        <dbReference type="ARBA" id="ARBA00023087"/>
    </source>
</evidence>
<feature type="transmembrane region" description="Helical" evidence="5">
    <location>
        <begin position="650"/>
        <end position="670"/>
    </location>
</feature>
<evidence type="ECO:0000256" key="4">
    <source>
        <dbReference type="SAM" id="MobiDB-lite"/>
    </source>
</evidence>
<dbReference type="GO" id="GO:0007155">
    <property type="term" value="P:cell adhesion"/>
    <property type="evidence" value="ECO:0007669"/>
    <property type="project" value="UniProtKB-KW"/>
</dbReference>
<dbReference type="Pfam" id="PF03777">
    <property type="entry name" value="ChpA-C"/>
    <property type="match status" value="8"/>
</dbReference>
<evidence type="ECO:0000313" key="8">
    <source>
        <dbReference type="EMBL" id="PRX63812.1"/>
    </source>
</evidence>
<feature type="chain" id="PRO_5015656021" evidence="6">
    <location>
        <begin position="29"/>
        <end position="679"/>
    </location>
</feature>
<feature type="domain" description="Chaplin" evidence="7">
    <location>
        <begin position="199"/>
        <end position="239"/>
    </location>
</feature>
<keyword evidence="5" id="KW-1133">Transmembrane helix</keyword>
<dbReference type="RefSeq" id="WP_106243328.1">
    <property type="nucleotide sequence ID" value="NZ_PVNG01000010.1"/>
</dbReference>
<evidence type="ECO:0000256" key="5">
    <source>
        <dbReference type="SAM" id="Phobius"/>
    </source>
</evidence>
<feature type="domain" description="Chaplin" evidence="7">
    <location>
        <begin position="431"/>
        <end position="471"/>
    </location>
</feature>
<dbReference type="PROSITE" id="PS51884">
    <property type="entry name" value="CHAPLIN"/>
    <property type="match status" value="8"/>
</dbReference>
<dbReference type="OrthoDB" id="3544424at2"/>
<reference evidence="8 9" key="1">
    <citation type="submission" date="2018-03" db="EMBL/GenBank/DDBJ databases">
        <title>Genomic Encyclopedia of Type Strains, Phase III (KMG-III): the genomes of soil and plant-associated and newly described type strains.</title>
        <authorList>
            <person name="Whitman W."/>
        </authorList>
    </citation>
    <scope>NUCLEOTIDE SEQUENCE [LARGE SCALE GENOMIC DNA]</scope>
    <source>
        <strain evidence="8 9">CGMCC 4.7104</strain>
    </source>
</reference>
<keyword evidence="2" id="KW-0130">Cell adhesion</keyword>
<protein>
    <submittedName>
        <fullName evidence="8">Small secreted domain DUF320</fullName>
    </submittedName>
</protein>
<keyword evidence="3" id="KW-0034">Amyloid</keyword>
<feature type="domain" description="Chaplin" evidence="7">
    <location>
        <begin position="266"/>
        <end position="306"/>
    </location>
</feature>